<dbReference type="Pfam" id="PF18911">
    <property type="entry name" value="PKD_4"/>
    <property type="match status" value="2"/>
</dbReference>
<dbReference type="InterPro" id="IPR022409">
    <property type="entry name" value="PKD/Chitinase_dom"/>
</dbReference>
<dbReference type="HOGENOM" id="CLU_009867_0_0_2"/>
<name>A0A0E3PEN6_9EURY</name>
<evidence type="ECO:0000313" key="3">
    <source>
        <dbReference type="EMBL" id="AKB33039.1"/>
    </source>
</evidence>
<dbReference type="CDD" id="cd00146">
    <property type="entry name" value="PKD"/>
    <property type="match status" value="2"/>
</dbReference>
<dbReference type="PANTHER" id="PTHR36842:SF1">
    <property type="entry name" value="PROTEIN TOLB"/>
    <property type="match status" value="1"/>
</dbReference>
<dbReference type="NCBIfam" id="TIGR04213">
    <property type="entry name" value="PGF_pre_PGF"/>
    <property type="match status" value="1"/>
</dbReference>
<dbReference type="SMART" id="SM00089">
    <property type="entry name" value="PKD"/>
    <property type="match status" value="2"/>
</dbReference>
<feature type="compositionally biased region" description="Low complexity" evidence="1">
    <location>
        <begin position="826"/>
        <end position="842"/>
    </location>
</feature>
<dbReference type="PATRIC" id="fig|1434119.4.peg.3087"/>
<dbReference type="PROSITE" id="PS50093">
    <property type="entry name" value="PKD"/>
    <property type="match status" value="2"/>
</dbReference>
<dbReference type="FunFam" id="2.60.40.10:FF:000270">
    <property type="entry name" value="Cell surface protein"/>
    <property type="match status" value="1"/>
</dbReference>
<evidence type="ECO:0000259" key="2">
    <source>
        <dbReference type="PROSITE" id="PS50093"/>
    </source>
</evidence>
<dbReference type="InterPro" id="IPR011042">
    <property type="entry name" value="6-blade_b-propeller_TolB-like"/>
</dbReference>
<dbReference type="RefSeq" id="WP_148705563.1">
    <property type="nucleotide sequence ID" value="NZ_CP009507.1"/>
</dbReference>
<reference evidence="3 4" key="1">
    <citation type="submission" date="2014-07" db="EMBL/GenBank/DDBJ databases">
        <title>Methanogenic archaea and the global carbon cycle.</title>
        <authorList>
            <person name="Henriksen J.R."/>
            <person name="Luke J."/>
            <person name="Reinhart S."/>
            <person name="Benedict M.N."/>
            <person name="Youngblut N.D."/>
            <person name="Metcalf M.E."/>
            <person name="Whitaker R.J."/>
            <person name="Metcalf W.W."/>
        </authorList>
    </citation>
    <scope>NUCLEOTIDE SEQUENCE [LARGE SCALE GENOMIC DNA]</scope>
    <source>
        <strain evidence="3 4">HI350</strain>
    </source>
</reference>
<dbReference type="SUPFAM" id="SSF69304">
    <property type="entry name" value="Tricorn protease N-terminal domain"/>
    <property type="match status" value="3"/>
</dbReference>
<evidence type="ECO:0000256" key="1">
    <source>
        <dbReference type="SAM" id="MobiDB-lite"/>
    </source>
</evidence>
<evidence type="ECO:0000313" key="4">
    <source>
        <dbReference type="Proteomes" id="UP000033092"/>
    </source>
</evidence>
<feature type="domain" description="PKD" evidence="2">
    <location>
        <begin position="375"/>
        <end position="415"/>
    </location>
</feature>
<proteinExistence type="predicted"/>
<dbReference type="EMBL" id="CP009507">
    <property type="protein sequence ID" value="AKB33039.1"/>
    <property type="molecule type" value="Genomic_DNA"/>
</dbReference>
<dbReference type="SUPFAM" id="SSF49299">
    <property type="entry name" value="PKD domain"/>
    <property type="match status" value="1"/>
</dbReference>
<protein>
    <submittedName>
        <fullName evidence="3">Cell surface protein</fullName>
    </submittedName>
</protein>
<dbReference type="PANTHER" id="PTHR36842">
    <property type="entry name" value="PROTEIN TOLB HOMOLOG"/>
    <property type="match status" value="1"/>
</dbReference>
<sequence>MGRKEKLHSIALISTVFLFLISLSSMVLAASIQNIDQLNVTEIQVTTKESDQKNPVIYGDRIVWQDYSDDYGWGGDIYMYNISTHNEIQIANNFASSPAIYEDRIVWQDFRNGNGYDIYMYNVSTSTETQITINGSTSRYPSIYGERIVWEDDRNGNGDIYMYDLSTSKEIQITTDNSSQSDPAIYGDRIVWVDQRNEKQNIYMYDITTSTETQITNDDYQVNPSIYGDTIVWEGNQNGKPCIYMYDIPTSTKTLVTTNSQSYGYFSAIHEDRIVWQDQRNGNWDIYMYNISTSMETQVTTYGSTHLYPAIYGDTIVWTDDRNGYNNWDIYMCTIPAREPETKMPVTDFIANVTNGYVPLFVQFTDLSQNITWRKWDFNNDGITDSTSRTPAYVYTVQGIYTVNLTVGNEKGTISKLLPIFAFPTQRTDDQLILTEYQITTNGADQMYPAIYGDRIAWVDNRKGWSDIDIYMHDLSTSKEIQISKNEPNQISPAIYDDKIVWDDNLMEGIYMYDLSVSEQTQISTNGFSQSSPDIYGDKIVWVDGRNGNGDIYMYNLSTHKETQITTNEYSQIRPAIYGDRIVWADYRNDNGNWENTDIYMYNLSTSTETQITTNGSKQRSLTIYGDRILWKDDNTPNSSIYMYNISTHKETQITTSATYGGGCAIYADRIVWTDRRNGNDDIYMYDLSNYKETKINNNISSKAYPAIYGDSIVWMDHRNKNWDIYLCSLSDREQESELPVVDFSTNVTTGNAPLSVQFTDLSQNSILWSWDFNNDGVIDSIVKKPVYVYTIPGTYTVNFTAINKNGITSKTATINVLTENNYSDNSHSNNGGSSNGGSSHSSGGGGGGSPEPQKNVEVKELSQVFIANGKPIKFDFTQNATCVMYVSFNSKKTVGKTTTIVEQLKNRSTLVSNLTEGEVYKYFNIWVGNSGYATEKNIENAVVCFRVEKSWLQNNNIDQDSVTLNRYSNKTWEQLPVNLSGEDDKYVYFTTQTPGFSPFAITGEKTVKGTVAEIQPESNIGDTIGNNVSTALGIEQETDPKESASTLGFEIIYGIACMFGAFLCRRG</sequence>
<dbReference type="Gene3D" id="2.60.40.10">
    <property type="entry name" value="Immunoglobulins"/>
    <property type="match status" value="2"/>
</dbReference>
<accession>A0A0E3PEN6</accession>
<dbReference type="InterPro" id="IPR000601">
    <property type="entry name" value="PKD_dom"/>
</dbReference>
<dbReference type="NCBIfam" id="TIGR04275">
    <property type="entry name" value="beta_prop_Msarc"/>
    <property type="match status" value="14"/>
</dbReference>
<feature type="region of interest" description="Disordered" evidence="1">
    <location>
        <begin position="824"/>
        <end position="855"/>
    </location>
</feature>
<dbReference type="Gene3D" id="2.120.10.30">
    <property type="entry name" value="TolB, C-terminal domain"/>
    <property type="match status" value="3"/>
</dbReference>
<organism evidence="3 4">
    <name type="scientific">Methanosarcina siciliae HI350</name>
    <dbReference type="NCBI Taxonomy" id="1434119"/>
    <lineage>
        <taxon>Archaea</taxon>
        <taxon>Methanobacteriati</taxon>
        <taxon>Methanobacteriota</taxon>
        <taxon>Stenosarchaea group</taxon>
        <taxon>Methanomicrobia</taxon>
        <taxon>Methanosarcinales</taxon>
        <taxon>Methanosarcinaceae</taxon>
        <taxon>Methanosarcina</taxon>
    </lineage>
</organism>
<dbReference type="Proteomes" id="UP000033092">
    <property type="component" value="Chromosome"/>
</dbReference>
<dbReference type="InterPro" id="IPR013783">
    <property type="entry name" value="Ig-like_fold"/>
</dbReference>
<dbReference type="InterPro" id="IPR027618">
    <property type="entry name" value="Beta_prop_Msarc"/>
</dbReference>
<feature type="domain" description="PKD" evidence="2">
    <location>
        <begin position="763"/>
        <end position="817"/>
    </location>
</feature>
<gene>
    <name evidence="3" type="ORF">MSSIH_2349</name>
</gene>
<dbReference type="KEGG" id="msz:MSSIH_2349"/>
<dbReference type="AlphaFoldDB" id="A0A0E3PEN6"/>
<dbReference type="InterPro" id="IPR026453">
    <property type="entry name" value="PGF_pre_PGF"/>
</dbReference>
<dbReference type="InterPro" id="IPR035986">
    <property type="entry name" value="PKD_dom_sf"/>
</dbReference>
<dbReference type="GeneID" id="75279429"/>